<dbReference type="SUPFAM" id="SSF53649">
    <property type="entry name" value="Alkaline phosphatase-like"/>
    <property type="match status" value="1"/>
</dbReference>
<dbReference type="PANTHER" id="PTHR11596:SF5">
    <property type="entry name" value="ALKALINE PHOSPHATASE"/>
    <property type="match status" value="1"/>
</dbReference>
<feature type="binding site" evidence="3">
    <location>
        <position position="65"/>
    </location>
    <ligand>
        <name>Zn(2+)</name>
        <dbReference type="ChEBI" id="CHEBI:29105"/>
        <label>2</label>
    </ligand>
</feature>
<dbReference type="GO" id="GO:0004035">
    <property type="term" value="F:alkaline phosphatase activity"/>
    <property type="evidence" value="ECO:0007669"/>
    <property type="project" value="UniProtKB-EC"/>
</dbReference>
<keyword evidence="3" id="KW-0862">Zinc</keyword>
<dbReference type="PANTHER" id="PTHR11596">
    <property type="entry name" value="ALKALINE PHOSPHATASE"/>
    <property type="match status" value="1"/>
</dbReference>
<dbReference type="InterPro" id="IPR001952">
    <property type="entry name" value="Alkaline_phosphatase"/>
</dbReference>
<evidence type="ECO:0000256" key="3">
    <source>
        <dbReference type="PIRSR" id="PIRSR601952-2"/>
    </source>
</evidence>
<organism evidence="8 9">
    <name type="scientific">Miniimonas arenae</name>
    <dbReference type="NCBI Taxonomy" id="676201"/>
    <lineage>
        <taxon>Bacteria</taxon>
        <taxon>Bacillati</taxon>
        <taxon>Actinomycetota</taxon>
        <taxon>Actinomycetes</taxon>
        <taxon>Micrococcales</taxon>
        <taxon>Beutenbergiaceae</taxon>
        <taxon>Miniimonas</taxon>
    </lineage>
</organism>
<dbReference type="PRINTS" id="PR00113">
    <property type="entry name" value="ALKPHPHTASE"/>
</dbReference>
<feature type="binding site" evidence="3">
    <location>
        <position position="342"/>
    </location>
    <ligand>
        <name>Zn(2+)</name>
        <dbReference type="ChEBI" id="CHEBI:29105"/>
        <label>2</label>
    </ligand>
</feature>
<feature type="binding site" evidence="3">
    <location>
        <position position="170"/>
    </location>
    <ligand>
        <name>Mg(2+)</name>
        <dbReference type="ChEBI" id="CHEBI:18420"/>
    </ligand>
</feature>
<dbReference type="InterPro" id="IPR017850">
    <property type="entry name" value="Alkaline_phosphatase_core_sf"/>
</dbReference>
<protein>
    <submittedName>
        <fullName evidence="8">Alkaline phosphatase</fullName>
        <ecNumber evidence="8">3.1.3.1</ecNumber>
    </submittedName>
</protein>
<comment type="cofactor">
    <cofactor evidence="3">
        <name>Mg(2+)</name>
        <dbReference type="ChEBI" id="CHEBI:18420"/>
    </cofactor>
    <text evidence="3">Binds 1 Mg(2+) ion.</text>
</comment>
<keyword evidence="3" id="KW-0479">Metal-binding</keyword>
<evidence type="ECO:0000256" key="2">
    <source>
        <dbReference type="PIRSR" id="PIRSR601952-1"/>
    </source>
</evidence>
<evidence type="ECO:0000256" key="7">
    <source>
        <dbReference type="SAM" id="SignalP"/>
    </source>
</evidence>
<feature type="binding site" evidence="3">
    <location>
        <position position="346"/>
    </location>
    <ligand>
        <name>Zn(2+)</name>
        <dbReference type="ChEBI" id="CHEBI:29105"/>
        <label>2</label>
    </ligand>
</feature>
<comment type="caution">
    <text evidence="8">The sequence shown here is derived from an EMBL/GenBank/DDBJ whole genome shotgun (WGS) entry which is preliminary data.</text>
</comment>
<keyword evidence="9" id="KW-1185">Reference proteome</keyword>
<keyword evidence="4" id="KW-1015">Disulfide bond</keyword>
<dbReference type="EC" id="3.1.3.1" evidence="8"/>
<feature type="binding site" evidence="3">
    <location>
        <position position="337"/>
    </location>
    <ligand>
        <name>Mg(2+)</name>
        <dbReference type="ChEBI" id="CHEBI:18420"/>
    </ligand>
</feature>
<keyword evidence="7" id="KW-0732">Signal</keyword>
<feature type="binding site" evidence="3">
    <location>
        <position position="384"/>
    </location>
    <ligand>
        <name>Zn(2+)</name>
        <dbReference type="ChEBI" id="CHEBI:29105"/>
        <label>2</label>
    </ligand>
</feature>
<feature type="binding site" evidence="3">
    <location>
        <position position="426"/>
    </location>
    <ligand>
        <name>Zn(2+)</name>
        <dbReference type="ChEBI" id="CHEBI:29105"/>
        <label>2</label>
    </ligand>
</feature>
<keyword evidence="8" id="KW-0378">Hydrolase</keyword>
<evidence type="ECO:0000256" key="1">
    <source>
        <dbReference type="ARBA" id="ARBA00022553"/>
    </source>
</evidence>
<feature type="disulfide bond" evidence="4">
    <location>
        <begin position="300"/>
        <end position="351"/>
    </location>
</feature>
<dbReference type="Gene3D" id="3.40.720.10">
    <property type="entry name" value="Alkaline Phosphatase, subunit A"/>
    <property type="match status" value="1"/>
</dbReference>
<feature type="signal peptide" evidence="7">
    <location>
        <begin position="1"/>
        <end position="27"/>
    </location>
</feature>
<evidence type="ECO:0000313" key="8">
    <source>
        <dbReference type="EMBL" id="TNU76637.1"/>
    </source>
</evidence>
<feature type="binding site" evidence="3">
    <location>
        <position position="385"/>
    </location>
    <ligand>
        <name>Zn(2+)</name>
        <dbReference type="ChEBI" id="CHEBI:29105"/>
        <label>2</label>
    </ligand>
</feature>
<dbReference type="SMART" id="SM00098">
    <property type="entry name" value="alkPPc"/>
    <property type="match status" value="1"/>
</dbReference>
<feature type="chain" id="PRO_5022798865" evidence="7">
    <location>
        <begin position="28"/>
        <end position="629"/>
    </location>
</feature>
<proteinExistence type="inferred from homology"/>
<dbReference type="RefSeq" id="WP_139985959.1">
    <property type="nucleotide sequence ID" value="NZ_VENP01000005.1"/>
</dbReference>
<comment type="cofactor">
    <cofactor evidence="3">
        <name>Zn(2+)</name>
        <dbReference type="ChEBI" id="CHEBI:29105"/>
    </cofactor>
    <text evidence="3">Binds 2 Zn(2+) ions.</text>
</comment>
<sequence length="629" mass="62591">MSTLTRAGSALALAALALALGATSATADPLTGTGDAARNDGDQTQALRDAVRDPGARNVILLIGDGMGDSEITVARNYLVGAAGELPGIDALPVTGQYTTYSLHADDELYGLPDYTPDSAATGTAWATGTKSYDGAISVDLDGADLPSLLEIANANGLRTGDVSTAEIQDATPAVQVASVTSRRCYGPSTTSTQCPTNALENGGAGSISEQLLDTRADVTLGGGAASFDETAVAGRWAGQTLWQQATDRGYQVVRTAAELAAVTSADAPVLGLFTPGNFPTRFAPAYATAGGGDAAPITCSESPDRLTPDLSLAALTTKAIDLLDSDAENGFFLQVEGASIDKRDHAADACGQIGETQDLDEAVQVALDFAAADGNTLVIVTADHAHTSQIVDATTPGLSISLTTADGAPMLVSYGTAPQGGSQQHTGSQLRVAAYGPGAANVAGLTDQTDTFFTIADALGLERDLASLSADATVTLPESVAPGQPFEIRVAGLAGDKTLSALLQSDPVDLGASDVVDGSAVLTATAPTEVGEHTVTVTGTQTGVSAAATFQVVASSPSATATATATATAEASPTDPAASTAAAVIAGGGGSGNLPGTGAQVLGATLVAAALIALGLLLVRARRIAHAA</sequence>
<keyword evidence="3" id="KW-0460">Magnesium</keyword>
<dbReference type="OrthoDB" id="9794455at2"/>
<feature type="disulfide bond" evidence="4">
    <location>
        <begin position="185"/>
        <end position="195"/>
    </location>
</feature>
<accession>A0A5C5BGQ4</accession>
<dbReference type="NCBIfam" id="NF007810">
    <property type="entry name" value="PRK10518.1"/>
    <property type="match status" value="1"/>
</dbReference>
<evidence type="ECO:0000313" key="9">
    <source>
        <dbReference type="Proteomes" id="UP000313849"/>
    </source>
</evidence>
<name>A0A5C5BGQ4_9MICO</name>
<reference evidence="8 9" key="1">
    <citation type="submission" date="2019-06" db="EMBL/GenBank/DDBJ databases">
        <title>Draft genome sequence of Miniimonas arenae KCTC 19750T isolated from sea sand.</title>
        <authorList>
            <person name="Park S.-J."/>
        </authorList>
    </citation>
    <scope>NUCLEOTIDE SEQUENCE [LARGE SCALE GENOMIC DNA]</scope>
    <source>
        <strain evidence="8 9">KCTC 19750</strain>
    </source>
</reference>
<dbReference type="EMBL" id="VENP01000005">
    <property type="protein sequence ID" value="TNU76637.1"/>
    <property type="molecule type" value="Genomic_DNA"/>
</dbReference>
<keyword evidence="6" id="KW-0472">Membrane</keyword>
<dbReference type="CDD" id="cd16012">
    <property type="entry name" value="ALP"/>
    <property type="match status" value="1"/>
</dbReference>
<comment type="similarity">
    <text evidence="5">Belongs to the alkaline phosphatase family.</text>
</comment>
<dbReference type="Pfam" id="PF00245">
    <property type="entry name" value="Alk_phosphatase"/>
    <property type="match status" value="1"/>
</dbReference>
<dbReference type="AlphaFoldDB" id="A0A5C5BGQ4"/>
<evidence type="ECO:0000256" key="6">
    <source>
        <dbReference type="SAM" id="Phobius"/>
    </source>
</evidence>
<evidence type="ECO:0000256" key="5">
    <source>
        <dbReference type="RuleBase" id="RU003946"/>
    </source>
</evidence>
<feature type="active site" description="Phosphoserine intermediate" evidence="2">
    <location>
        <position position="119"/>
    </location>
</feature>
<keyword evidence="6" id="KW-0812">Transmembrane</keyword>
<feature type="transmembrane region" description="Helical" evidence="6">
    <location>
        <begin position="602"/>
        <end position="620"/>
    </location>
</feature>
<keyword evidence="1" id="KW-0597">Phosphoprotein</keyword>
<evidence type="ECO:0000256" key="4">
    <source>
        <dbReference type="PIRSR" id="PIRSR601952-3"/>
    </source>
</evidence>
<keyword evidence="6" id="KW-1133">Transmembrane helix</keyword>
<feature type="binding site" evidence="3">
    <location>
        <position position="65"/>
    </location>
    <ligand>
        <name>Mg(2+)</name>
        <dbReference type="ChEBI" id="CHEBI:18420"/>
    </ligand>
</feature>
<gene>
    <name evidence="8" type="primary">phoA</name>
    <name evidence="8" type="ORF">FH969_02820</name>
</gene>
<dbReference type="Proteomes" id="UP000313849">
    <property type="component" value="Unassembled WGS sequence"/>
</dbReference>
<dbReference type="GO" id="GO:0046872">
    <property type="term" value="F:metal ion binding"/>
    <property type="evidence" value="ECO:0007669"/>
    <property type="project" value="UniProtKB-KW"/>
</dbReference>
<feature type="binding site" evidence="3">
    <location>
        <position position="172"/>
    </location>
    <ligand>
        <name>Mg(2+)</name>
        <dbReference type="ChEBI" id="CHEBI:18420"/>
    </ligand>
</feature>